<dbReference type="EMBL" id="JASBWR010000009">
    <property type="protein sequence ID" value="KAJ9111091.1"/>
    <property type="molecule type" value="Genomic_DNA"/>
</dbReference>
<evidence type="ECO:0000313" key="1">
    <source>
        <dbReference type="EMBL" id="KAJ9111091.1"/>
    </source>
</evidence>
<name>A0ACC2WJ25_9TREE</name>
<accession>A0ACC2WJ25</accession>
<protein>
    <submittedName>
        <fullName evidence="1">Uncharacterized protein</fullName>
    </submittedName>
</protein>
<organism evidence="1 2">
    <name type="scientific">Naganishia cerealis</name>
    <dbReference type="NCBI Taxonomy" id="610337"/>
    <lineage>
        <taxon>Eukaryota</taxon>
        <taxon>Fungi</taxon>
        <taxon>Dikarya</taxon>
        <taxon>Basidiomycota</taxon>
        <taxon>Agaricomycotina</taxon>
        <taxon>Tremellomycetes</taxon>
        <taxon>Filobasidiales</taxon>
        <taxon>Filobasidiaceae</taxon>
        <taxon>Naganishia</taxon>
    </lineage>
</organism>
<proteinExistence type="predicted"/>
<keyword evidence="2" id="KW-1185">Reference proteome</keyword>
<dbReference type="Proteomes" id="UP001241377">
    <property type="component" value="Unassembled WGS sequence"/>
</dbReference>
<sequence length="1374" mass="152977">MTKRDAARSSLPSGLGGLRSSYTQVEQKQSPIGRLRVQDESRGTDEMQDATDGSRAAKIQEALAKLTRSDGGHEQSVSSPTIIDQQNLTSPKATALSLGKSTPPASPSPEFSPPRFLHHLAPDLEHDLSVSRRAAAAGMSDNDDDDDPLELFTASSTTAGAGNGSKNKMVRKRMSNPLLGEPYYPNPNPVKGWTIERERERRKGRGLTVFPEEQEDVAEMVTKVHVPPTPTNGGMSVPAEKKSVEHAWSPASLRRPTDTLVSATHSTSIPAEGRRKVSGSAFRNVILPPSDIVTSELKRQQPSETIVGSFKGVARGMEQSMAKLGIQDNSTDATPLFRPTQLRKTLVSNNQAVVLPGSTTTNATKKAALGLGRPSSSSILTVPSAAGQPGNKRIVSIGKTDGRVLGKHLPRIVSASKRTPPVEPKRQYGVDEQEDLASVKEQGVGVNEAAPGLSVTTTPSIPDHVMPSTSIPTRPTARASKVEEIRNGLIRKSLALERKQESTASERDAVRSEHIAATRPLLDGQASSAKASWRDRSLHVNDPRATSQYPKADSPLPASPIKKVLPDGRGMAGLTGKAVEAPLISPRPGLTQRQDSISSVTGYGSRLRLSRGLPLSSSSANLAPAPLPSKRLHTNWMDKQRKALVAYEYLCHVGEAQQWIEGCLGEELGWGVVEMEEEMRDGVALAKLVRVYEGEQVVKTIWEDKKHRFRQSDNINYFLTFVRSIGMPETFIFELTDLYDKKNMPKVIYCIHVLSHLLARLGKADKIGNLVGQFDFSDEQLAEAQKGLQGVAMPNFSSVGTALAKECNIEPEEEQETEEEEPSILRFQSRARGALTRRKLCDELEERSSLDGIAGLLQAAARGVLVRRLWRQKVEAVHQASSPMISLQACARASLAQGRMRQTRQTHLQASPFVIKLQTHARGCLQRRKQREQATHLQTFSVQQSLTLVQATARGRLARQRHASKTQAIRSVEATGTYSALQDQIRGVLLRKKLRTQVQTLDQAANTVIAIQAQARGVLVRKRQDTVRQELCGTNSAVLSLQALARARLAKQSYKDMQKVFRKVEVTSSIGGFQALLRSRLAKKSTTEQKKRLDFVAPDVVGFQALSRGVLARREYHDWLGYLKEDDTQAGITFLQQLLRGQLARRRLWGRLDYIYSNMNSIVKVQALWRGRKQREKYRKIVSGQHVDIAAIQNYMHLLDDSENDFNEQVQIERMRKQVVDRIRTNQLLESQVLDLDNKIALILQNRLSFEDLVRVKGRLNTASEARIEEQTFNIARSDPFSHDAHLDKTLWHRRELYQRMFFILQTEPKYLARLLRLQTASDASEQDRRLLQSVILALYSYGQGRREEYLLLKMLQVRENHHHSVYYLGTDFR</sequence>
<gene>
    <name evidence="1" type="ORF">QFC19_001289</name>
</gene>
<evidence type="ECO:0000313" key="2">
    <source>
        <dbReference type="Proteomes" id="UP001241377"/>
    </source>
</evidence>
<reference evidence="1" key="1">
    <citation type="submission" date="2023-04" db="EMBL/GenBank/DDBJ databases">
        <title>Draft Genome sequencing of Naganishia species isolated from polar environments using Oxford Nanopore Technology.</title>
        <authorList>
            <person name="Leo P."/>
            <person name="Venkateswaran K."/>
        </authorList>
    </citation>
    <scope>NUCLEOTIDE SEQUENCE</scope>
    <source>
        <strain evidence="1">MNA-CCFEE 5261</strain>
    </source>
</reference>
<comment type="caution">
    <text evidence="1">The sequence shown here is derived from an EMBL/GenBank/DDBJ whole genome shotgun (WGS) entry which is preliminary data.</text>
</comment>